<organism evidence="10 11">
    <name type="scientific">Corynebacterium matruchotii</name>
    <dbReference type="NCBI Taxonomy" id="43768"/>
    <lineage>
        <taxon>Bacteria</taxon>
        <taxon>Bacillati</taxon>
        <taxon>Actinomycetota</taxon>
        <taxon>Actinomycetes</taxon>
        <taxon>Mycobacteriales</taxon>
        <taxon>Corynebacteriaceae</taxon>
        <taxon>Corynebacterium</taxon>
    </lineage>
</organism>
<evidence type="ECO:0000256" key="2">
    <source>
        <dbReference type="ARBA" id="ARBA00010157"/>
    </source>
</evidence>
<keyword evidence="4 8" id="KW-0812">Transmembrane</keyword>
<feature type="transmembrane region" description="Helical" evidence="8">
    <location>
        <begin position="424"/>
        <end position="443"/>
    </location>
</feature>
<dbReference type="RefSeq" id="WP_005524968.1">
    <property type="nucleotide sequence ID" value="NZ_CP050134.2"/>
</dbReference>
<feature type="domain" description="Membrane transport protein MMPL" evidence="9">
    <location>
        <begin position="49"/>
        <end position="346"/>
    </location>
</feature>
<keyword evidence="3" id="KW-1003">Cell membrane</keyword>
<evidence type="ECO:0000256" key="8">
    <source>
        <dbReference type="SAM" id="Phobius"/>
    </source>
</evidence>
<feature type="transmembrane region" description="Helical" evidence="8">
    <location>
        <begin position="15"/>
        <end position="31"/>
    </location>
</feature>
<comment type="subcellular location">
    <subcellularLocation>
        <location evidence="1">Cell membrane</location>
        <topology evidence="1">Multi-pass membrane protein</topology>
    </subcellularLocation>
</comment>
<evidence type="ECO:0000313" key="10">
    <source>
        <dbReference type="EMBL" id="SPW23660.1"/>
    </source>
</evidence>
<keyword evidence="5 8" id="KW-1133">Transmembrane helix</keyword>
<dbReference type="EMBL" id="UARK01000001">
    <property type="protein sequence ID" value="SPW23660.1"/>
    <property type="molecule type" value="Genomic_DNA"/>
</dbReference>
<feature type="transmembrane region" description="Helical" evidence="8">
    <location>
        <begin position="707"/>
        <end position="729"/>
    </location>
</feature>
<feature type="transmembrane region" description="Helical" evidence="8">
    <location>
        <begin position="573"/>
        <end position="594"/>
    </location>
</feature>
<sequence length="892" mass="96519">MFSRWGEFAYQHRRVIPLVVVAVIILLYLTFGMRLSDRMSQEGWDDPNSDSTTAAAIEARTFGRDNNGDVILLFTAETGTIDESPEFGHIQEYLTNLLANHPDQIDHITSYFDKRVDRLISQDKRTAFAAIALKGDGDQTLKDFRAIKVQLAGAGRMFPGVSTQIAGATAVADALDEGMSQDISRAEFYALPAVALLLLVVFGSLVAACMPLIVGGLSIVGSLGVLSILAGFTQVNVFAHSVVTLLGLGLAIDYGLFMVSRFREELNRGGGQDVRTAVRRATGTAGKTVVFSAAMVAVALSGLLVFPQAFLKSVAYGAISAVGLAAVLSVTMLPALFSLLGHNIDKFMVRRPRWAGVTGMVAHTLGRGRQSGQAGQRSAGGRGRSRSYSHSRTAVAAPAAASKGSKKLSETWWYRLPNWSMQHAVWVTCAIVGGLMLLALPIGDVEFGGINETYLPPTNQVRTAQSTFDREFPEFRTEPIKLVVTNADNDQLVQVYQQAAQVEGLTGRFTPTSATKDGITVLSAGIVDRAHNQSVVDQLRAIEPPPGVKVYVGGTPALEIESIEALFDKLPLMSFYIVLATFVLMALVFGSLVLPAKAVIMTLLGMGATIGLLTWMFVDGVGANLFGFTPGPLMSPVLVLIMAIIYGLSTDYEVFLVSRMVEAREHRAATDVAIKFGTAHTGGIISAAAIIMIVVCGAFGFSDIVMMKYIAFGMIFALLFDATIIRMMLVPAVMHLLQDDNWWAPPWVKSAAGALGHRVSRNQGQGQGQGRGRGQAGLPKRAPRPQPQPPRAAQPRQPARPVRRPRTNIPEPDSRASVRMERDRASSSNQPSNQHPRREETIELATGSLPPQRFDKPRTTNPSTHRHFSPTTGRNTKQVPFTELLKRLESED</sequence>
<feature type="transmembrane region" description="Helical" evidence="8">
    <location>
        <begin position="188"/>
        <end position="217"/>
    </location>
</feature>
<evidence type="ECO:0000256" key="6">
    <source>
        <dbReference type="ARBA" id="ARBA00023136"/>
    </source>
</evidence>
<dbReference type="Pfam" id="PF03176">
    <property type="entry name" value="MMPL"/>
    <property type="match status" value="2"/>
</dbReference>
<feature type="transmembrane region" description="Helical" evidence="8">
    <location>
        <begin position="599"/>
        <end position="618"/>
    </location>
</feature>
<reference evidence="10 11" key="1">
    <citation type="submission" date="2018-06" db="EMBL/GenBank/DDBJ databases">
        <authorList>
            <consortium name="Pathogen Informatics"/>
            <person name="Doyle S."/>
        </authorList>
    </citation>
    <scope>NUCLEOTIDE SEQUENCE [LARGE SCALE GENOMIC DNA]</scope>
    <source>
        <strain evidence="10 11">NCTC10254</strain>
    </source>
</reference>
<dbReference type="PANTHER" id="PTHR33406:SF11">
    <property type="entry name" value="MEMBRANE PROTEIN SCO6666-RELATED"/>
    <property type="match status" value="1"/>
</dbReference>
<feature type="transmembrane region" description="Helical" evidence="8">
    <location>
        <begin position="237"/>
        <end position="259"/>
    </location>
</feature>
<gene>
    <name evidence="10" type="primary">mmpL</name>
    <name evidence="10" type="ORF">NCTC10254_00017</name>
</gene>
<feature type="transmembrane region" description="Helical" evidence="8">
    <location>
        <begin position="316"/>
        <end position="341"/>
    </location>
</feature>
<feature type="domain" description="Membrane transport protein MMPL" evidence="9">
    <location>
        <begin position="534"/>
        <end position="744"/>
    </location>
</feature>
<dbReference type="SUPFAM" id="SSF82866">
    <property type="entry name" value="Multidrug efflux transporter AcrB transmembrane domain"/>
    <property type="match status" value="2"/>
</dbReference>
<feature type="region of interest" description="Disordered" evidence="7">
    <location>
        <begin position="760"/>
        <end position="881"/>
    </location>
</feature>
<evidence type="ECO:0000256" key="7">
    <source>
        <dbReference type="SAM" id="MobiDB-lite"/>
    </source>
</evidence>
<dbReference type="Gene3D" id="1.20.1640.10">
    <property type="entry name" value="Multidrug efflux transporter AcrB transmembrane domain"/>
    <property type="match status" value="2"/>
</dbReference>
<feature type="compositionally biased region" description="Gly residues" evidence="7">
    <location>
        <begin position="765"/>
        <end position="775"/>
    </location>
</feature>
<accession>A0A6H9XTX4</accession>
<dbReference type="InterPro" id="IPR004869">
    <property type="entry name" value="MMPL_dom"/>
</dbReference>
<evidence type="ECO:0000256" key="3">
    <source>
        <dbReference type="ARBA" id="ARBA00022475"/>
    </source>
</evidence>
<feature type="region of interest" description="Disordered" evidence="7">
    <location>
        <begin position="366"/>
        <end position="400"/>
    </location>
</feature>
<evidence type="ECO:0000256" key="5">
    <source>
        <dbReference type="ARBA" id="ARBA00022989"/>
    </source>
</evidence>
<evidence type="ECO:0000313" key="11">
    <source>
        <dbReference type="Proteomes" id="UP000249886"/>
    </source>
</evidence>
<comment type="similarity">
    <text evidence="2">Belongs to the resistance-nodulation-cell division (RND) (TC 2.A.6) family. MmpL subfamily.</text>
</comment>
<comment type="caution">
    <text evidence="10">The sequence shown here is derived from an EMBL/GenBank/DDBJ whole genome shotgun (WGS) entry which is preliminary data.</text>
</comment>
<name>A0A6H9XTX4_9CORY</name>
<dbReference type="AlphaFoldDB" id="A0A6H9XTX4"/>
<dbReference type="GO" id="GO:0005886">
    <property type="term" value="C:plasma membrane"/>
    <property type="evidence" value="ECO:0007669"/>
    <property type="project" value="UniProtKB-SubCell"/>
</dbReference>
<dbReference type="PANTHER" id="PTHR33406">
    <property type="entry name" value="MEMBRANE PROTEIN MJ1562-RELATED"/>
    <property type="match status" value="1"/>
</dbReference>
<proteinExistence type="inferred from homology"/>
<evidence type="ECO:0000256" key="1">
    <source>
        <dbReference type="ARBA" id="ARBA00004651"/>
    </source>
</evidence>
<feature type="compositionally biased region" description="Low complexity" evidence="7">
    <location>
        <begin position="367"/>
        <end position="379"/>
    </location>
</feature>
<feature type="transmembrane region" description="Helical" evidence="8">
    <location>
        <begin position="679"/>
        <end position="701"/>
    </location>
</feature>
<feature type="compositionally biased region" description="Basic and acidic residues" evidence="7">
    <location>
        <begin position="812"/>
        <end position="825"/>
    </location>
</feature>
<keyword evidence="6 8" id="KW-0472">Membrane</keyword>
<feature type="transmembrane region" description="Helical" evidence="8">
    <location>
        <begin position="289"/>
        <end position="310"/>
    </location>
</feature>
<feature type="transmembrane region" description="Helical" evidence="8">
    <location>
        <begin position="638"/>
        <end position="658"/>
    </location>
</feature>
<dbReference type="Proteomes" id="UP000249886">
    <property type="component" value="Unassembled WGS sequence"/>
</dbReference>
<evidence type="ECO:0000256" key="4">
    <source>
        <dbReference type="ARBA" id="ARBA00022692"/>
    </source>
</evidence>
<feature type="compositionally biased region" description="Polar residues" evidence="7">
    <location>
        <begin position="859"/>
        <end position="879"/>
    </location>
</feature>
<dbReference type="InterPro" id="IPR050545">
    <property type="entry name" value="Mycobact_MmpL"/>
</dbReference>
<protein>
    <submittedName>
        <fullName evidence="10">Transmembrane transport protein MmpL</fullName>
    </submittedName>
</protein>
<evidence type="ECO:0000259" key="9">
    <source>
        <dbReference type="Pfam" id="PF03176"/>
    </source>
</evidence>
<feature type="compositionally biased region" description="Low complexity" evidence="7">
    <location>
        <begin position="390"/>
        <end position="400"/>
    </location>
</feature>
<dbReference type="GeneID" id="84573497"/>